<dbReference type="PROSITE" id="PS51751">
    <property type="entry name" value="EXPERA"/>
    <property type="match status" value="1"/>
</dbReference>
<keyword evidence="4 13" id="KW-0812">Transmembrane</keyword>
<evidence type="ECO:0000256" key="1">
    <source>
        <dbReference type="ARBA" id="ARBA00004141"/>
    </source>
</evidence>
<dbReference type="OrthoDB" id="58557at2759"/>
<dbReference type="GO" id="GO:0005783">
    <property type="term" value="C:endoplasmic reticulum"/>
    <property type="evidence" value="ECO:0007669"/>
    <property type="project" value="TreeGrafter"/>
</dbReference>
<dbReference type="Proteomes" id="UP000070700">
    <property type="component" value="Unassembled WGS sequence"/>
</dbReference>
<comment type="subcellular location">
    <subcellularLocation>
        <location evidence="1">Membrane</location>
        <topology evidence="1">Multi-pass membrane protein</topology>
    </subcellularLocation>
</comment>
<feature type="transmembrane region" description="Helical" evidence="14">
    <location>
        <begin position="181"/>
        <end position="203"/>
    </location>
</feature>
<feature type="non-terminal residue" evidence="16">
    <location>
        <position position="1"/>
    </location>
</feature>
<comment type="similarity">
    <text evidence="2">Belongs to the EBP family.</text>
</comment>
<dbReference type="PANTHER" id="PTHR14207">
    <property type="entry name" value="STEROL ISOMERASE"/>
    <property type="match status" value="1"/>
</dbReference>
<dbReference type="Pfam" id="PF05241">
    <property type="entry name" value="EBP"/>
    <property type="match status" value="1"/>
</dbReference>
<protein>
    <submittedName>
        <fullName evidence="16">Emopamil-binding protein</fullName>
    </submittedName>
</protein>
<keyword evidence="6 13" id="KW-1133">Transmembrane helix</keyword>
<evidence type="ECO:0000256" key="6">
    <source>
        <dbReference type="ARBA" id="ARBA00022989"/>
    </source>
</evidence>
<evidence type="ECO:0000313" key="17">
    <source>
        <dbReference type="Proteomes" id="UP000070700"/>
    </source>
</evidence>
<evidence type="ECO:0000256" key="2">
    <source>
        <dbReference type="ARBA" id="ARBA00008337"/>
    </source>
</evidence>
<feature type="domain" description="EXPERA" evidence="15">
    <location>
        <begin position="56"/>
        <end position="202"/>
    </location>
</feature>
<dbReference type="GO" id="GO:0016020">
    <property type="term" value="C:membrane"/>
    <property type="evidence" value="ECO:0007669"/>
    <property type="project" value="UniProtKB-SubCell"/>
</dbReference>
<evidence type="ECO:0000256" key="7">
    <source>
        <dbReference type="ARBA" id="ARBA00023011"/>
    </source>
</evidence>
<sequence length="216" mass="24932">AFHPYYPQDIILSGKSFEPNELTVTTLIIGFATGLTLLLGSILLLVRRVHPRLPTTDVGLVLWFVMSGTIHLFFESFFVLHNSQIAGMQTLFAQLWKEYALSDSRYMFSDPLVLCMETWTVIIWGPLCLLTAVFITKSSPYRHPIQALVSTGHLYGNLLYLSTSLYEDFYISKQYYRPEPYYFWVYFVCFNLPWLVVPAMCLYSSIKKSARAFELS</sequence>
<organism evidence="16 17">
    <name type="scientific">Mollisia scopiformis</name>
    <name type="common">Conifer needle endophyte fungus</name>
    <name type="synonym">Phialocephala scopiformis</name>
    <dbReference type="NCBI Taxonomy" id="149040"/>
    <lineage>
        <taxon>Eukaryota</taxon>
        <taxon>Fungi</taxon>
        <taxon>Dikarya</taxon>
        <taxon>Ascomycota</taxon>
        <taxon>Pezizomycotina</taxon>
        <taxon>Leotiomycetes</taxon>
        <taxon>Helotiales</taxon>
        <taxon>Mollisiaceae</taxon>
        <taxon>Mollisia</taxon>
    </lineage>
</organism>
<feature type="transmembrane region" description="Helical" evidence="14">
    <location>
        <begin position="111"/>
        <end position="135"/>
    </location>
</feature>
<dbReference type="KEGG" id="psco:LY89DRAFT_535811"/>
<dbReference type="InParanoid" id="A0A132BEW0"/>
<evidence type="ECO:0000313" key="16">
    <source>
        <dbReference type="EMBL" id="KUJ10227.1"/>
    </source>
</evidence>
<dbReference type="GeneID" id="28817822"/>
<feature type="transmembrane region" description="Helical" evidence="14">
    <location>
        <begin position="58"/>
        <end position="80"/>
    </location>
</feature>
<keyword evidence="17" id="KW-1185">Reference proteome</keyword>
<feature type="transmembrane region" description="Helical" evidence="14">
    <location>
        <begin position="147"/>
        <end position="166"/>
    </location>
</feature>
<evidence type="ECO:0000256" key="14">
    <source>
        <dbReference type="SAM" id="Phobius"/>
    </source>
</evidence>
<keyword evidence="12" id="KW-0413">Isomerase</keyword>
<proteinExistence type="inferred from homology"/>
<evidence type="ECO:0000256" key="12">
    <source>
        <dbReference type="ARBA" id="ARBA00023235"/>
    </source>
</evidence>
<evidence type="ECO:0000256" key="9">
    <source>
        <dbReference type="ARBA" id="ARBA00023136"/>
    </source>
</evidence>
<keyword evidence="3" id="KW-0444">Lipid biosynthesis</keyword>
<dbReference type="InterPro" id="IPR007905">
    <property type="entry name" value="EBP"/>
</dbReference>
<evidence type="ECO:0000256" key="8">
    <source>
        <dbReference type="ARBA" id="ARBA00023098"/>
    </source>
</evidence>
<dbReference type="GO" id="GO:0047750">
    <property type="term" value="F:cholestenol delta-isomerase activity"/>
    <property type="evidence" value="ECO:0007669"/>
    <property type="project" value="InterPro"/>
</dbReference>
<accession>A0A132BEW0</accession>
<feature type="transmembrane region" description="Helical" evidence="14">
    <location>
        <begin position="22"/>
        <end position="46"/>
    </location>
</feature>
<dbReference type="STRING" id="149040.A0A132BEW0"/>
<dbReference type="GO" id="GO:0000247">
    <property type="term" value="F:C-8 sterol isomerase activity"/>
    <property type="evidence" value="ECO:0007669"/>
    <property type="project" value="TreeGrafter"/>
</dbReference>
<evidence type="ECO:0000256" key="11">
    <source>
        <dbReference type="ARBA" id="ARBA00023221"/>
    </source>
</evidence>
<keyword evidence="10" id="KW-1207">Sterol metabolism</keyword>
<dbReference type="InterPro" id="IPR033118">
    <property type="entry name" value="EXPERA"/>
</dbReference>
<keyword evidence="7" id="KW-0756">Sterol biosynthesis</keyword>
<name>A0A132BEW0_MOLSC</name>
<dbReference type="PANTHER" id="PTHR14207:SF0">
    <property type="entry name" value="3-BETA-HYDROXYSTEROID-DELTA(8),DELTA(7)-ISOMERASE"/>
    <property type="match status" value="1"/>
</dbReference>
<reference evidence="16 17" key="1">
    <citation type="submission" date="2015-10" db="EMBL/GenBank/DDBJ databases">
        <title>Full genome of DAOMC 229536 Phialocephala scopiformis, a fungal endophyte of spruce producing the potent anti-insectan compound rugulosin.</title>
        <authorList>
            <consortium name="DOE Joint Genome Institute"/>
            <person name="Walker A.K."/>
            <person name="Frasz S.L."/>
            <person name="Seifert K.A."/>
            <person name="Miller J.D."/>
            <person name="Mondo S.J."/>
            <person name="Labutti K."/>
            <person name="Lipzen A."/>
            <person name="Dockter R."/>
            <person name="Kennedy M."/>
            <person name="Grigoriev I.V."/>
            <person name="Spatafora J.W."/>
        </authorList>
    </citation>
    <scope>NUCLEOTIDE SEQUENCE [LARGE SCALE GENOMIC DNA]</scope>
    <source>
        <strain evidence="16 17">CBS 120377</strain>
    </source>
</reference>
<keyword evidence="8" id="KW-0443">Lipid metabolism</keyword>
<dbReference type="GO" id="GO:0004769">
    <property type="term" value="F:steroid Delta-isomerase activity"/>
    <property type="evidence" value="ECO:0007669"/>
    <property type="project" value="TreeGrafter"/>
</dbReference>
<evidence type="ECO:0000256" key="10">
    <source>
        <dbReference type="ARBA" id="ARBA00023166"/>
    </source>
</evidence>
<feature type="non-terminal residue" evidence="16">
    <location>
        <position position="216"/>
    </location>
</feature>
<evidence type="ECO:0000256" key="13">
    <source>
        <dbReference type="PROSITE-ProRule" id="PRU01087"/>
    </source>
</evidence>
<gene>
    <name evidence="16" type="ORF">LY89DRAFT_535811</name>
</gene>
<keyword evidence="11" id="KW-0753">Steroid metabolism</keyword>
<keyword evidence="9 13" id="KW-0472">Membrane</keyword>
<dbReference type="GO" id="GO:0016126">
    <property type="term" value="P:sterol biosynthetic process"/>
    <property type="evidence" value="ECO:0007669"/>
    <property type="project" value="UniProtKB-KW"/>
</dbReference>
<evidence type="ECO:0000256" key="5">
    <source>
        <dbReference type="ARBA" id="ARBA00022955"/>
    </source>
</evidence>
<keyword evidence="5" id="KW-0752">Steroid biosynthesis</keyword>
<evidence type="ECO:0000259" key="15">
    <source>
        <dbReference type="PROSITE" id="PS51751"/>
    </source>
</evidence>
<evidence type="ECO:0000256" key="4">
    <source>
        <dbReference type="ARBA" id="ARBA00022692"/>
    </source>
</evidence>
<evidence type="ECO:0000256" key="3">
    <source>
        <dbReference type="ARBA" id="ARBA00022516"/>
    </source>
</evidence>
<dbReference type="RefSeq" id="XP_018064582.1">
    <property type="nucleotide sequence ID" value="XM_018208096.1"/>
</dbReference>
<dbReference type="AlphaFoldDB" id="A0A132BEW0"/>
<dbReference type="EMBL" id="KQ947429">
    <property type="protein sequence ID" value="KUJ10227.1"/>
    <property type="molecule type" value="Genomic_DNA"/>
</dbReference>